<reference evidence="4" key="1">
    <citation type="submission" date="2014-04" db="EMBL/GenBank/DDBJ databases">
        <title>Evolutionary Origins and Diversification of the Mycorrhizal Mutualists.</title>
        <authorList>
            <consortium name="DOE Joint Genome Institute"/>
            <consortium name="Mycorrhizal Genomics Consortium"/>
            <person name="Kohler A."/>
            <person name="Kuo A."/>
            <person name="Nagy L.G."/>
            <person name="Floudas D."/>
            <person name="Copeland A."/>
            <person name="Barry K.W."/>
            <person name="Cichocki N."/>
            <person name="Veneault-Fourrey C."/>
            <person name="LaButti K."/>
            <person name="Lindquist E.A."/>
            <person name="Lipzen A."/>
            <person name="Lundell T."/>
            <person name="Morin E."/>
            <person name="Murat C."/>
            <person name="Riley R."/>
            <person name="Ohm R."/>
            <person name="Sun H."/>
            <person name="Tunlid A."/>
            <person name="Henrissat B."/>
            <person name="Grigoriev I.V."/>
            <person name="Hibbett D.S."/>
            <person name="Martin F."/>
        </authorList>
    </citation>
    <scope>NUCLEOTIDE SEQUENCE [LARGE SCALE GENOMIC DNA]</scope>
    <source>
        <strain evidence="4">FD-334 SS-4</strain>
    </source>
</reference>
<feature type="region of interest" description="Disordered" evidence="1">
    <location>
        <begin position="43"/>
        <end position="64"/>
    </location>
</feature>
<dbReference type="PANTHER" id="PTHR38926:SF5">
    <property type="entry name" value="F-BOX AND LEUCINE-RICH REPEAT PROTEIN 6"/>
    <property type="match status" value="1"/>
</dbReference>
<dbReference type="STRING" id="945553.A0A0D2NZA5"/>
<evidence type="ECO:0000256" key="1">
    <source>
        <dbReference type="SAM" id="MobiDB-lite"/>
    </source>
</evidence>
<evidence type="ECO:0000313" key="4">
    <source>
        <dbReference type="Proteomes" id="UP000054270"/>
    </source>
</evidence>
<dbReference type="Gene3D" id="1.20.1280.50">
    <property type="match status" value="1"/>
</dbReference>
<evidence type="ECO:0000313" key="3">
    <source>
        <dbReference type="EMBL" id="KJA24029.1"/>
    </source>
</evidence>
<evidence type="ECO:0000259" key="2">
    <source>
        <dbReference type="PROSITE" id="PS50181"/>
    </source>
</evidence>
<proteinExistence type="predicted"/>
<dbReference type="PANTHER" id="PTHR38926">
    <property type="entry name" value="F-BOX DOMAIN CONTAINING PROTEIN, EXPRESSED"/>
    <property type="match status" value="1"/>
</dbReference>
<dbReference type="EMBL" id="KN817539">
    <property type="protein sequence ID" value="KJA24029.1"/>
    <property type="molecule type" value="Genomic_DNA"/>
</dbReference>
<dbReference type="AlphaFoldDB" id="A0A0D2NZA5"/>
<dbReference type="Proteomes" id="UP000054270">
    <property type="component" value="Unassembled WGS sequence"/>
</dbReference>
<dbReference type="Gene3D" id="3.80.10.10">
    <property type="entry name" value="Ribonuclease Inhibitor"/>
    <property type="match status" value="1"/>
</dbReference>
<accession>A0A0D2NZA5</accession>
<dbReference type="InterPro" id="IPR036047">
    <property type="entry name" value="F-box-like_dom_sf"/>
</dbReference>
<dbReference type="OMA" id="RACTLDI"/>
<gene>
    <name evidence="3" type="ORF">HYPSUDRAFT_547296</name>
</gene>
<dbReference type="SUPFAM" id="SSF52047">
    <property type="entry name" value="RNI-like"/>
    <property type="match status" value="1"/>
</dbReference>
<dbReference type="PROSITE" id="PS50181">
    <property type="entry name" value="FBOX"/>
    <property type="match status" value="1"/>
</dbReference>
<dbReference type="InterPro" id="IPR032675">
    <property type="entry name" value="LRR_dom_sf"/>
</dbReference>
<name>A0A0D2NZA5_HYPSF</name>
<organism evidence="3 4">
    <name type="scientific">Hypholoma sublateritium (strain FD-334 SS-4)</name>
    <dbReference type="NCBI Taxonomy" id="945553"/>
    <lineage>
        <taxon>Eukaryota</taxon>
        <taxon>Fungi</taxon>
        <taxon>Dikarya</taxon>
        <taxon>Basidiomycota</taxon>
        <taxon>Agaricomycotina</taxon>
        <taxon>Agaricomycetes</taxon>
        <taxon>Agaricomycetidae</taxon>
        <taxon>Agaricales</taxon>
        <taxon>Agaricineae</taxon>
        <taxon>Strophariaceae</taxon>
        <taxon>Hypholoma</taxon>
    </lineage>
</organism>
<dbReference type="SUPFAM" id="SSF81383">
    <property type="entry name" value="F-box domain"/>
    <property type="match status" value="1"/>
</dbReference>
<dbReference type="OrthoDB" id="3181259at2759"/>
<feature type="domain" description="F-box" evidence="2">
    <location>
        <begin position="79"/>
        <end position="129"/>
    </location>
</feature>
<dbReference type="InterPro" id="IPR001810">
    <property type="entry name" value="F-box_dom"/>
</dbReference>
<feature type="compositionally biased region" description="Basic residues" evidence="1">
    <location>
        <begin position="54"/>
        <end position="64"/>
    </location>
</feature>
<keyword evidence="4" id="KW-1185">Reference proteome</keyword>
<dbReference type="Pfam" id="PF12937">
    <property type="entry name" value="F-box-like"/>
    <property type="match status" value="1"/>
</dbReference>
<protein>
    <recommendedName>
        <fullName evidence="2">F-box domain-containing protein</fullName>
    </recommendedName>
</protein>
<sequence length="464" mass="53466">MSLSSNTRNQRSRLAATLSLANIVSKLSCSLFTKSNDILRALASPLDGPQPTHTPRRRSISHPRQLRRAAVASQSKVYVHPIHSLPVEILGLIIQNGADEDVYFPITFSHVCRYWRQIALENPTIWRRITLTSQSQMWLERIRRAQGCSLDIQLAPLQQTRSGARRLQELNPYTVNWYMQITQPYIQQWRSLDIHFSEYSPYLWKSVMTACNCPAPLLEELYLVYRLNDDTQEFVPFMGYAPRLRRVTLDGIRLAWFPSLFANLTYLDYTHHGLTSGHQAVYDLTVVLSISSQLIELRILFPRGQIARLPPRPHLEAKSVVLPHLKQLQLTCNGSDIPYELAHLVTLMTTPFLTTLRFIDLTRSHQSFPSLKSFFYVYALPPSLCYVSISHGWYNPKMVHAMSHSMPHLVSIHVKRLRSPEQVLKMKPRIRLIPSFGSTSRPIMVHSSKEIQYINHLNIHYLPG</sequence>